<feature type="transmembrane region" description="Helical" evidence="1">
    <location>
        <begin position="44"/>
        <end position="64"/>
    </location>
</feature>
<organism evidence="2 3">
    <name type="scientific">Kribbella alba</name>
    <dbReference type="NCBI Taxonomy" id="190197"/>
    <lineage>
        <taxon>Bacteria</taxon>
        <taxon>Bacillati</taxon>
        <taxon>Actinomycetota</taxon>
        <taxon>Actinomycetes</taxon>
        <taxon>Propionibacteriales</taxon>
        <taxon>Kribbellaceae</taxon>
        <taxon>Kribbella</taxon>
    </lineage>
</organism>
<keyword evidence="3" id="KW-1185">Reference proteome</keyword>
<feature type="transmembrane region" description="Helical" evidence="1">
    <location>
        <begin position="12"/>
        <end position="32"/>
    </location>
</feature>
<protein>
    <submittedName>
        <fullName evidence="2">Uncharacterized protein</fullName>
    </submittedName>
</protein>
<accession>A0ABN2FVH3</accession>
<evidence type="ECO:0000256" key="1">
    <source>
        <dbReference type="SAM" id="Phobius"/>
    </source>
</evidence>
<dbReference type="RefSeq" id="WP_344116395.1">
    <property type="nucleotide sequence ID" value="NZ_BAAANE010000015.1"/>
</dbReference>
<reference evidence="2 3" key="1">
    <citation type="journal article" date="2019" name="Int. J. Syst. Evol. Microbiol.">
        <title>The Global Catalogue of Microorganisms (GCM) 10K type strain sequencing project: providing services to taxonomists for standard genome sequencing and annotation.</title>
        <authorList>
            <consortium name="The Broad Institute Genomics Platform"/>
            <consortium name="The Broad Institute Genome Sequencing Center for Infectious Disease"/>
            <person name="Wu L."/>
            <person name="Ma J."/>
        </authorList>
    </citation>
    <scope>NUCLEOTIDE SEQUENCE [LARGE SCALE GENOMIC DNA]</scope>
    <source>
        <strain evidence="2 3">JCM 14306</strain>
    </source>
</reference>
<dbReference type="Proteomes" id="UP001501319">
    <property type="component" value="Unassembled WGS sequence"/>
</dbReference>
<proteinExistence type="predicted"/>
<evidence type="ECO:0000313" key="2">
    <source>
        <dbReference type="EMBL" id="GAA1660353.1"/>
    </source>
</evidence>
<comment type="caution">
    <text evidence="2">The sequence shown here is derived from an EMBL/GenBank/DDBJ whole genome shotgun (WGS) entry which is preliminary data.</text>
</comment>
<keyword evidence="1" id="KW-1133">Transmembrane helix</keyword>
<name>A0ABN2FVH3_9ACTN</name>
<evidence type="ECO:0000313" key="3">
    <source>
        <dbReference type="Proteomes" id="UP001501319"/>
    </source>
</evidence>
<sequence>MDWSEAPRSRLLAAAYLAGFALWLAGVLWILYNEATGGSAARMTVGIVLFALGQLIITILAFALRARFPGKLGTNSPDGFSRAWQRLSAGLELPPALRLLLSR</sequence>
<keyword evidence="1" id="KW-0472">Membrane</keyword>
<dbReference type="EMBL" id="BAAANE010000015">
    <property type="protein sequence ID" value="GAA1660353.1"/>
    <property type="molecule type" value="Genomic_DNA"/>
</dbReference>
<gene>
    <name evidence="2" type="ORF">GCM10009744_62440</name>
</gene>
<keyword evidence="1" id="KW-0812">Transmembrane</keyword>